<dbReference type="Proteomes" id="UP000032841">
    <property type="component" value="Chromosome"/>
</dbReference>
<reference evidence="2 3" key="1">
    <citation type="submission" date="2013-11" db="EMBL/GenBank/DDBJ databases">
        <title>Complete genome sequence of the cyanide-degrading bacterium Pseudomonas pseudoalcaligenes CECT 5344.</title>
        <authorList>
            <person name="Wibberg D."/>
            <person name="Puehler A."/>
            <person name="Schlueter A."/>
        </authorList>
    </citation>
    <scope>NUCLEOTIDE SEQUENCE [LARGE SCALE GENOMIC DNA]</scope>
    <source>
        <strain evidence="3">CECT 5344</strain>
    </source>
</reference>
<name>W6RKL9_ECTO5</name>
<gene>
    <name evidence="2" type="ORF">BN5_3807</name>
</gene>
<dbReference type="RefSeq" id="WP_003463573.1">
    <property type="nucleotide sequence ID" value="NZ_HG916826.1"/>
</dbReference>
<organism evidence="2 3">
    <name type="scientific">Ectopseudomonas oleovorans (strain CECT 5344)</name>
    <name type="common">Pseudomonas pseudoalcaligenes</name>
    <dbReference type="NCBI Taxonomy" id="1182590"/>
    <lineage>
        <taxon>Bacteria</taxon>
        <taxon>Pseudomonadati</taxon>
        <taxon>Pseudomonadota</taxon>
        <taxon>Gammaproteobacteria</taxon>
        <taxon>Pseudomonadales</taxon>
        <taxon>Pseudomonadaceae</taxon>
        <taxon>Ectopseudomonas</taxon>
    </lineage>
</organism>
<proteinExistence type="predicted"/>
<dbReference type="HOGENOM" id="CLU_1738978_0_0_6"/>
<dbReference type="OrthoDB" id="8909281at2"/>
<accession>W6RKL9</accession>
<dbReference type="KEGG" id="ppse:BN5_3807"/>
<evidence type="ECO:0000313" key="3">
    <source>
        <dbReference type="Proteomes" id="UP000032841"/>
    </source>
</evidence>
<sequence>MPKFLIKTADLPSANLHLVTPISAGRGWLELVKKAVEIAAGEPIASIKEKAGTLDVHIYTRDAAKFPQFNELRQASASTCEICGEPGTLAYHQVRCEDHQGWRTSRPFPPDQLGYIEACEWEEAPPFGREFGAVAGDQKHTPNAVPDAED</sequence>
<protein>
    <submittedName>
        <fullName evidence="2">Uncharacterized protein</fullName>
    </submittedName>
</protein>
<dbReference type="EMBL" id="HG916826">
    <property type="protein sequence ID" value="CDM42349.1"/>
    <property type="molecule type" value="Genomic_DNA"/>
</dbReference>
<evidence type="ECO:0000313" key="2">
    <source>
        <dbReference type="EMBL" id="CDM42349.1"/>
    </source>
</evidence>
<feature type="region of interest" description="Disordered" evidence="1">
    <location>
        <begin position="130"/>
        <end position="150"/>
    </location>
</feature>
<dbReference type="AlphaFoldDB" id="W6RKL9"/>
<evidence type="ECO:0000256" key="1">
    <source>
        <dbReference type="SAM" id="MobiDB-lite"/>
    </source>
</evidence>